<feature type="compositionally biased region" description="Polar residues" evidence="1">
    <location>
        <begin position="379"/>
        <end position="401"/>
    </location>
</feature>
<comment type="caution">
    <text evidence="2">The sequence shown here is derived from an EMBL/GenBank/DDBJ whole genome shotgun (WGS) entry which is preliminary data.</text>
</comment>
<sequence length="726" mass="81744">MVSVDPIWEIFADLGVEKLLTIVHESFLKGDDNNDTLRDLNEKFTELKGPGMPDDRIKELLTKRFGEEFSDLSEEEAETVVHIIKEISQVLKFSKDPFDKTLSPRCKAILLIICSQLNFYCDYHWPRVAAQYEKSMGNILCMSLVLYFSTSLLTLDGEFSVSSSPLNSKKFNDPSLRIEPAPNDLDYHQLDLIRVGRFLGLSLDEFKFHPNFISRVETVYTAELRRVYITPIVEFNRTSIHQEVNLVSKRCDLAAGTALEPTPDSPRKKGKVDVLWTIEVKLASIKDMEPEEHSDIMKQIVACMCLSKTRIAYLLTPFDIQKVKFTGFDGDKICLAVTEYTGSKNIIRALLTTIETEDVWELSDKDVETLSKLLLRSESTNASPEDVSKSPNTSSEGSAGDNNEKGSKYSRTGGKDAHAGGAGSLATSKSVQKGGRSGFHYKGKQSVDDENAAPETKEEGQTGHAGGDEEEESIEHAGGDEEEESIEHAGGDEEEESIEHVGDEEEEQIEHAGGDEEEEEQIEHVGGEEEEEQIEHAGGDEEEEQIEHVGDEEEQIEHVGDEEEEQIEHVGDEEQEQNGRAGDEEQEQNGRAGDEEENQNGHAGVEEQEQNGRAGDEEENQNGHAGVDEQRISQIERDQEASSYFEKKLSLMGENGVSNFRVQVKKMAHKLRKKWNFPFISRLKRQRDSVKGNEDSFELRERTMPAQYQRVSHVNIQSQEREFNTF</sequence>
<organism evidence="2 3">
    <name type="scientific">Candida metapsilosis</name>
    <dbReference type="NCBI Taxonomy" id="273372"/>
    <lineage>
        <taxon>Eukaryota</taxon>
        <taxon>Fungi</taxon>
        <taxon>Dikarya</taxon>
        <taxon>Ascomycota</taxon>
        <taxon>Saccharomycotina</taxon>
        <taxon>Pichiomycetes</taxon>
        <taxon>Debaryomycetaceae</taxon>
        <taxon>Candida/Lodderomyces clade</taxon>
        <taxon>Candida</taxon>
    </lineage>
</organism>
<evidence type="ECO:0000313" key="2">
    <source>
        <dbReference type="EMBL" id="KAG5422383.1"/>
    </source>
</evidence>
<accession>A0A8H7ZII6</accession>
<feature type="compositionally biased region" description="Acidic residues" evidence="1">
    <location>
        <begin position="540"/>
        <end position="566"/>
    </location>
</feature>
<evidence type="ECO:0000313" key="3">
    <source>
        <dbReference type="Proteomes" id="UP000669133"/>
    </source>
</evidence>
<dbReference type="AlphaFoldDB" id="A0A8H7ZII6"/>
<feature type="region of interest" description="Disordered" evidence="1">
    <location>
        <begin position="379"/>
        <end position="642"/>
    </location>
</feature>
<dbReference type="Proteomes" id="UP000669133">
    <property type="component" value="Unassembled WGS sequence"/>
</dbReference>
<feature type="compositionally biased region" description="Basic and acidic residues" evidence="1">
    <location>
        <begin position="402"/>
        <end position="418"/>
    </location>
</feature>
<gene>
    <name evidence="2" type="ORF">I9W82_001478</name>
</gene>
<proteinExistence type="predicted"/>
<protein>
    <submittedName>
        <fullName evidence="2">Uncharacterized protein</fullName>
    </submittedName>
</protein>
<reference evidence="2 3" key="1">
    <citation type="submission" date="2020-12" db="EMBL/GenBank/DDBJ databases">
        <title>Effect of drift, selection, and recombination on the evolution of hybrid genomes in Candida yeast pathogens.</title>
        <authorList>
            <person name="Mixao V."/>
            <person name="Ksiezopolska E."/>
            <person name="Saus E."/>
            <person name="Boekhout T."/>
            <person name="Gacser A."/>
            <person name="Gabaldon T."/>
        </authorList>
    </citation>
    <scope>NUCLEOTIDE SEQUENCE [LARGE SCALE GENOMIC DNA]</scope>
    <source>
        <strain evidence="2 3">BP57</strain>
    </source>
</reference>
<name>A0A8H7ZII6_9ASCO</name>
<dbReference type="EMBL" id="JAEOAQ010000001">
    <property type="protein sequence ID" value="KAG5422383.1"/>
    <property type="molecule type" value="Genomic_DNA"/>
</dbReference>
<dbReference type="GeneID" id="93650107"/>
<keyword evidence="3" id="KW-1185">Reference proteome</keyword>
<feature type="compositionally biased region" description="Acidic residues" evidence="1">
    <location>
        <begin position="492"/>
        <end position="508"/>
    </location>
</feature>
<feature type="compositionally biased region" description="Basic and acidic residues" evidence="1">
    <location>
        <begin position="626"/>
        <end position="642"/>
    </location>
</feature>
<evidence type="ECO:0000256" key="1">
    <source>
        <dbReference type="SAM" id="MobiDB-lite"/>
    </source>
</evidence>
<dbReference type="RefSeq" id="XP_067551499.1">
    <property type="nucleotide sequence ID" value="XM_067690227.1"/>
</dbReference>